<comment type="caution">
    <text evidence="2">The sequence shown here is derived from an EMBL/GenBank/DDBJ whole genome shotgun (WGS) entry which is preliminary data.</text>
</comment>
<sequence length="54" mass="5902">MNTPFDYLGDLLERLHKRSPIAGYLVAVLIAAGATYVIARLNQDGMSVPRVWGA</sequence>
<accession>A0AAW3EWM4</accession>
<reference evidence="2 3" key="1">
    <citation type="submission" date="2014-04" db="EMBL/GenBank/DDBJ databases">
        <authorList>
            <person name="Bishop-Lilly K.A."/>
            <person name="Broomall S.M."/>
            <person name="Chain P.S."/>
            <person name="Chertkov O."/>
            <person name="Coyne S.R."/>
            <person name="Daligault H.E."/>
            <person name="Davenport K.W."/>
            <person name="Erkkila T."/>
            <person name="Frey K.G."/>
            <person name="Gibbons H.S."/>
            <person name="Gu W."/>
            <person name="Jaissle J."/>
            <person name="Johnson S.L."/>
            <person name="Koroleva G.I."/>
            <person name="Ladner J.T."/>
            <person name="Lo C.-C."/>
            <person name="Minogue T.D."/>
            <person name="Munk C."/>
            <person name="Palacios G.F."/>
            <person name="Redden C.L."/>
            <person name="Rosenzweig C.N."/>
            <person name="Scholz M.B."/>
            <person name="Teshima H."/>
            <person name="Xu Y."/>
        </authorList>
    </citation>
    <scope>NUCLEOTIDE SEQUENCE [LARGE SCALE GENOMIC DNA]</scope>
    <source>
        <strain evidence="3">gladioli</strain>
    </source>
</reference>
<name>A0AAW3EWM4_BURGA</name>
<evidence type="ECO:0000313" key="3">
    <source>
        <dbReference type="Proteomes" id="UP000029590"/>
    </source>
</evidence>
<evidence type="ECO:0000313" key="2">
    <source>
        <dbReference type="EMBL" id="KGC13279.1"/>
    </source>
</evidence>
<keyword evidence="1" id="KW-0812">Transmembrane</keyword>
<dbReference type="Proteomes" id="UP000029590">
    <property type="component" value="Unassembled WGS sequence"/>
</dbReference>
<dbReference type="AlphaFoldDB" id="A0AAW3EWM4"/>
<dbReference type="RefSeq" id="WP_181163838.1">
    <property type="nucleotide sequence ID" value="NZ_KN150850.1"/>
</dbReference>
<keyword evidence="1" id="KW-0472">Membrane</keyword>
<keyword evidence="1" id="KW-1133">Transmembrane helix</keyword>
<dbReference type="EMBL" id="JPGG01000016">
    <property type="protein sequence ID" value="KGC13279.1"/>
    <property type="molecule type" value="Genomic_DNA"/>
</dbReference>
<proteinExistence type="predicted"/>
<evidence type="ECO:0000256" key="1">
    <source>
        <dbReference type="SAM" id="Phobius"/>
    </source>
</evidence>
<organism evidence="2 3">
    <name type="scientific">Burkholderia gladioli</name>
    <name type="common">Pseudomonas marginata</name>
    <name type="synonym">Phytomonas marginata</name>
    <dbReference type="NCBI Taxonomy" id="28095"/>
    <lineage>
        <taxon>Bacteria</taxon>
        <taxon>Pseudomonadati</taxon>
        <taxon>Pseudomonadota</taxon>
        <taxon>Betaproteobacteria</taxon>
        <taxon>Burkholderiales</taxon>
        <taxon>Burkholderiaceae</taxon>
        <taxon>Burkholderia</taxon>
    </lineage>
</organism>
<gene>
    <name evidence="2" type="ORF">DM48_323</name>
</gene>
<feature type="transmembrane region" description="Helical" evidence="1">
    <location>
        <begin position="21"/>
        <end position="39"/>
    </location>
</feature>
<protein>
    <submittedName>
        <fullName evidence="2">Uncharacterized protein</fullName>
    </submittedName>
</protein>